<accession>A0ABS6WYG7</accession>
<comment type="caution">
    <text evidence="1">The sequence shown here is derived from an EMBL/GenBank/DDBJ whole genome shotgun (WGS) entry which is preliminary data.</text>
</comment>
<name>A0ABS6WYG7_9BACT</name>
<dbReference type="EMBL" id="JAHWGL010000027">
    <property type="protein sequence ID" value="MBW3128647.1"/>
    <property type="molecule type" value="Genomic_DNA"/>
</dbReference>
<evidence type="ECO:0000313" key="2">
    <source>
        <dbReference type="Proteomes" id="UP000826188"/>
    </source>
</evidence>
<dbReference type="RefSeq" id="WP_219158527.1">
    <property type="nucleotide sequence ID" value="NZ_JAHWGL010000027.1"/>
</dbReference>
<reference evidence="1 2" key="1">
    <citation type="submission" date="2021-07" db="EMBL/GenBank/DDBJ databases">
        <title>Hymenobacter profundi sp. nov., isolated from deep-sea water.</title>
        <authorList>
            <person name="Kim M.K."/>
        </authorList>
    </citation>
    <scope>NUCLEOTIDE SEQUENCE [LARGE SCALE GENOMIC DNA]</scope>
    <source>
        <strain evidence="1 2">M2</strain>
    </source>
</reference>
<keyword evidence="2" id="KW-1185">Reference proteome</keyword>
<organism evidence="1 2">
    <name type="scientific">Hymenobacter profundi</name>
    <dbReference type="NCBI Taxonomy" id="1982110"/>
    <lineage>
        <taxon>Bacteria</taxon>
        <taxon>Pseudomonadati</taxon>
        <taxon>Bacteroidota</taxon>
        <taxon>Cytophagia</taxon>
        <taxon>Cytophagales</taxon>
        <taxon>Hymenobacteraceae</taxon>
        <taxon>Hymenobacter</taxon>
    </lineage>
</organism>
<protein>
    <submittedName>
        <fullName evidence="1">Uncharacterized protein</fullName>
    </submittedName>
</protein>
<proteinExistence type="predicted"/>
<dbReference type="Proteomes" id="UP000826188">
    <property type="component" value="Unassembled WGS sequence"/>
</dbReference>
<sequence>MPSPAADTYEGTVYVDTENFAVVQYEAFTTRRPQELTKPRDLRRLGFAQPLTRYRQHHDLYQYEPVQGTCFLKYARRESATDFVRRDTQQRQRWQDLHELLTTDVELATPHVLHTTLFEVDAQVPYRADFWNTYQVLLPTEAKH</sequence>
<evidence type="ECO:0000313" key="1">
    <source>
        <dbReference type="EMBL" id="MBW3128647.1"/>
    </source>
</evidence>
<gene>
    <name evidence="1" type="ORF">KYK14_08805</name>
</gene>